<reference evidence="1 2" key="1">
    <citation type="submission" date="2018-06" db="EMBL/GenBank/DDBJ databases">
        <authorList>
            <consortium name="Pathogen Informatics"/>
            <person name="Doyle S."/>
        </authorList>
    </citation>
    <scope>NUCLEOTIDE SEQUENCE [LARGE SCALE GENOMIC DNA]</scope>
    <source>
        <strain evidence="1 2">NCTC13148</strain>
    </source>
</reference>
<protein>
    <submittedName>
        <fullName evidence="1">Transposase</fullName>
    </submittedName>
</protein>
<gene>
    <name evidence="1" type="ORF">NCTC13148_00123</name>
</gene>
<proteinExistence type="predicted"/>
<dbReference type="AlphaFoldDB" id="A0A377BC99"/>
<dbReference type="Proteomes" id="UP000254255">
    <property type="component" value="Unassembled WGS sequence"/>
</dbReference>
<evidence type="ECO:0000313" key="2">
    <source>
        <dbReference type="Proteomes" id="UP000254255"/>
    </source>
</evidence>
<organism evidence="1 2">
    <name type="scientific">Escherichia coli</name>
    <dbReference type="NCBI Taxonomy" id="562"/>
    <lineage>
        <taxon>Bacteria</taxon>
        <taxon>Pseudomonadati</taxon>
        <taxon>Pseudomonadota</taxon>
        <taxon>Gammaproteobacteria</taxon>
        <taxon>Enterobacterales</taxon>
        <taxon>Enterobacteriaceae</taxon>
        <taxon>Escherichia</taxon>
    </lineage>
</organism>
<dbReference type="EMBL" id="UGET01000001">
    <property type="protein sequence ID" value="STL59347.1"/>
    <property type="molecule type" value="Genomic_DNA"/>
</dbReference>
<accession>A0A377BC99</accession>
<evidence type="ECO:0000313" key="1">
    <source>
        <dbReference type="EMBL" id="STL59347.1"/>
    </source>
</evidence>
<sequence length="131" mass="14637">MIDLHERILGSLFSRAKRTQAERLQQTGKLIQSKLKQYVTVGQALLNARESGEDPWTAIEDVLPWQEFINSVEETRFLSRKGNFDALHLITEKYSTLRKYAPAYAVSIAVHGDTCGAGAQRCAGHHNGNVP</sequence>
<name>A0A377BC99_ECOLX</name>